<dbReference type="PANTHER" id="PTHR21089">
    <property type="entry name" value="SHIKIMATE DEHYDROGENASE"/>
    <property type="match status" value="1"/>
</dbReference>
<accession>A0ABW5NZA9</accession>
<dbReference type="PANTHER" id="PTHR21089:SF1">
    <property type="entry name" value="BIFUNCTIONAL 3-DEHYDROQUINATE DEHYDRATASE_SHIKIMATE DEHYDROGENASE, CHLOROPLASTIC"/>
    <property type="match status" value="1"/>
</dbReference>
<feature type="binding site" evidence="7">
    <location>
        <position position="69"/>
    </location>
    <ligand>
        <name>shikimate</name>
        <dbReference type="ChEBI" id="CHEBI:36208"/>
    </ligand>
</feature>
<evidence type="ECO:0000256" key="4">
    <source>
        <dbReference type="ARBA" id="ARBA00022857"/>
    </source>
</evidence>
<dbReference type="Pfam" id="PF18317">
    <property type="entry name" value="SDH_C"/>
    <property type="match status" value="1"/>
</dbReference>
<comment type="catalytic activity">
    <reaction evidence="7">
        <text>shikimate + NADP(+) = 3-dehydroshikimate + NADPH + H(+)</text>
        <dbReference type="Rhea" id="RHEA:17737"/>
        <dbReference type="ChEBI" id="CHEBI:15378"/>
        <dbReference type="ChEBI" id="CHEBI:16630"/>
        <dbReference type="ChEBI" id="CHEBI:36208"/>
        <dbReference type="ChEBI" id="CHEBI:57783"/>
        <dbReference type="ChEBI" id="CHEBI:58349"/>
        <dbReference type="EC" id="1.1.1.25"/>
    </reaction>
</comment>
<comment type="subunit">
    <text evidence="7">Homodimer.</text>
</comment>
<dbReference type="SUPFAM" id="SSF51735">
    <property type="entry name" value="NAD(P)-binding Rossmann-fold domains"/>
    <property type="match status" value="1"/>
</dbReference>
<feature type="active site" description="Proton acceptor" evidence="7">
    <location>
        <position position="73"/>
    </location>
</feature>
<proteinExistence type="inferred from homology"/>
<dbReference type="EC" id="1.1.1.25" evidence="2 7"/>
<evidence type="ECO:0000256" key="7">
    <source>
        <dbReference type="HAMAP-Rule" id="MF_00222"/>
    </source>
</evidence>
<feature type="binding site" evidence="7">
    <location>
        <position position="109"/>
    </location>
    <ligand>
        <name>shikimate</name>
        <dbReference type="ChEBI" id="CHEBI:36208"/>
    </ligand>
</feature>
<sequence>MSADPVIVPARAFLFADPAAHSLSPGMHRAAFAFAGLSGTYEARRVPAAELPQAVAGLRAPGVLGANLSLPHKESALPLLDDLTPAARAIGAVNTVIHRAGRLTGENTDAPGLLAALEELEAPDELRGGRAGGPVVVLGAGGAARAAVYTALSLLERDVWVVNRTRARAEELAATWPAPNAGLRFQAADRNEVPWAQARLVINASSAGLNVPEDTPLPDFDFARLPENALVYDMVYKPADTRLMRDARAAGLRAANGLGMLAHQARLAFAAWTGVDVPAQVFHAALETEKTGGTGDAT</sequence>
<organism evidence="10 11">
    <name type="scientific">Deinococcus taklimakanensis</name>
    <dbReference type="NCBI Taxonomy" id="536443"/>
    <lineage>
        <taxon>Bacteria</taxon>
        <taxon>Thermotogati</taxon>
        <taxon>Deinococcota</taxon>
        <taxon>Deinococci</taxon>
        <taxon>Deinococcales</taxon>
        <taxon>Deinococcaceae</taxon>
        <taxon>Deinococcus</taxon>
    </lineage>
</organism>
<evidence type="ECO:0000256" key="5">
    <source>
        <dbReference type="ARBA" id="ARBA00023002"/>
    </source>
</evidence>
<keyword evidence="5 7" id="KW-0560">Oxidoreductase</keyword>
<feature type="domain" description="SDH C-terminal" evidence="9">
    <location>
        <begin position="257"/>
        <end position="287"/>
    </location>
</feature>
<dbReference type="HAMAP" id="MF_00222">
    <property type="entry name" value="Shikimate_DH_AroE"/>
    <property type="match status" value="1"/>
</dbReference>
<feature type="binding site" evidence="7">
    <location>
        <position position="257"/>
    </location>
    <ligand>
        <name>NADP(+)</name>
        <dbReference type="ChEBI" id="CHEBI:58349"/>
    </ligand>
</feature>
<name>A0ABW5NZA9_9DEIO</name>
<dbReference type="RefSeq" id="WP_386842885.1">
    <property type="nucleotide sequence ID" value="NZ_JBHUMK010000011.1"/>
</dbReference>
<comment type="similarity">
    <text evidence="7">Belongs to the shikimate dehydrogenase family.</text>
</comment>
<dbReference type="InterPro" id="IPR022893">
    <property type="entry name" value="Shikimate_DH_fam"/>
</dbReference>
<feature type="domain" description="Shikimate dehydrogenase substrate binding N-terminal" evidence="8">
    <location>
        <begin position="14"/>
        <end position="96"/>
    </location>
</feature>
<dbReference type="SUPFAM" id="SSF53223">
    <property type="entry name" value="Aminoacid dehydrogenase-like, N-terminal domain"/>
    <property type="match status" value="1"/>
</dbReference>
<comment type="pathway">
    <text evidence="1 7">Metabolic intermediate biosynthesis; chorismate biosynthesis; chorismate from D-erythrose 4-phosphate and phosphoenolpyruvate: step 4/7.</text>
</comment>
<dbReference type="GO" id="GO:0004764">
    <property type="term" value="F:shikimate 3-dehydrogenase (NADP+) activity"/>
    <property type="evidence" value="ECO:0007669"/>
    <property type="project" value="UniProtKB-EC"/>
</dbReference>
<evidence type="ECO:0000256" key="6">
    <source>
        <dbReference type="ARBA" id="ARBA00023141"/>
    </source>
</evidence>
<evidence type="ECO:0000313" key="10">
    <source>
        <dbReference type="EMBL" id="MFD2608396.1"/>
    </source>
</evidence>
<gene>
    <name evidence="7 10" type="primary">aroE</name>
    <name evidence="10" type="ORF">ACFSR9_02940</name>
</gene>
<keyword evidence="11" id="KW-1185">Reference proteome</keyword>
<protein>
    <recommendedName>
        <fullName evidence="2 7">Shikimate dehydrogenase (NADP(+))</fullName>
        <shortName evidence="7">SDH</shortName>
        <ecNumber evidence="2 7">1.1.1.25</ecNumber>
    </recommendedName>
</protein>
<dbReference type="Proteomes" id="UP001597475">
    <property type="component" value="Unassembled WGS sequence"/>
</dbReference>
<feature type="binding site" evidence="7">
    <location>
        <position position="264"/>
    </location>
    <ligand>
        <name>shikimate</name>
        <dbReference type="ChEBI" id="CHEBI:36208"/>
    </ligand>
</feature>
<keyword evidence="4 7" id="KW-0521">NADP</keyword>
<dbReference type="InterPro" id="IPR011342">
    <property type="entry name" value="Shikimate_DH"/>
</dbReference>
<dbReference type="Pfam" id="PF08501">
    <property type="entry name" value="Shikimate_dh_N"/>
    <property type="match status" value="1"/>
</dbReference>
<dbReference type="InterPro" id="IPR013708">
    <property type="entry name" value="Shikimate_DH-bd_N"/>
</dbReference>
<comment type="function">
    <text evidence="7">Involved in the biosynthesis of the chorismate, which leads to the biosynthesis of aromatic amino acids. Catalyzes the reversible NADPH linked reduction of 3-dehydroshikimate (DHSA) to yield shikimate (SA).</text>
</comment>
<dbReference type="InterPro" id="IPR046346">
    <property type="entry name" value="Aminoacid_DH-like_N_sf"/>
</dbReference>
<evidence type="ECO:0000256" key="1">
    <source>
        <dbReference type="ARBA" id="ARBA00004871"/>
    </source>
</evidence>
<comment type="caution">
    <text evidence="10">The sequence shown here is derived from an EMBL/GenBank/DDBJ whole genome shotgun (WGS) entry which is preliminary data.</text>
</comment>
<dbReference type="CDD" id="cd01065">
    <property type="entry name" value="NAD_bind_Shikimate_DH"/>
    <property type="match status" value="1"/>
</dbReference>
<comment type="caution">
    <text evidence="7">Lacks conserved residue(s) required for the propagation of feature annotation.</text>
</comment>
<evidence type="ECO:0000256" key="2">
    <source>
        <dbReference type="ARBA" id="ARBA00012962"/>
    </source>
</evidence>
<reference evidence="11" key="1">
    <citation type="journal article" date="2019" name="Int. J. Syst. Evol. Microbiol.">
        <title>The Global Catalogue of Microorganisms (GCM) 10K type strain sequencing project: providing services to taxonomists for standard genome sequencing and annotation.</title>
        <authorList>
            <consortium name="The Broad Institute Genomics Platform"/>
            <consortium name="The Broad Institute Genome Sequencing Center for Infectious Disease"/>
            <person name="Wu L."/>
            <person name="Ma J."/>
        </authorList>
    </citation>
    <scope>NUCLEOTIDE SEQUENCE [LARGE SCALE GENOMIC DNA]</scope>
    <source>
        <strain evidence="11">KCTC 33842</strain>
    </source>
</reference>
<evidence type="ECO:0000259" key="8">
    <source>
        <dbReference type="Pfam" id="PF08501"/>
    </source>
</evidence>
<keyword evidence="3 7" id="KW-0028">Amino-acid biosynthesis</keyword>
<dbReference type="Gene3D" id="3.40.50.720">
    <property type="entry name" value="NAD(P)-binding Rossmann-like Domain"/>
    <property type="match status" value="1"/>
</dbReference>
<dbReference type="InterPro" id="IPR036291">
    <property type="entry name" value="NAD(P)-bd_dom_sf"/>
</dbReference>
<feature type="binding site" evidence="7">
    <location>
        <position position="236"/>
    </location>
    <ligand>
        <name>shikimate</name>
        <dbReference type="ChEBI" id="CHEBI:36208"/>
    </ligand>
</feature>
<feature type="binding site" evidence="7">
    <location>
        <begin position="163"/>
        <end position="168"/>
    </location>
    <ligand>
        <name>NADP(+)</name>
        <dbReference type="ChEBI" id="CHEBI:58349"/>
    </ligand>
</feature>
<evidence type="ECO:0000259" key="9">
    <source>
        <dbReference type="Pfam" id="PF18317"/>
    </source>
</evidence>
<dbReference type="InterPro" id="IPR041121">
    <property type="entry name" value="SDH_C"/>
</dbReference>
<feature type="binding site" evidence="7">
    <location>
        <begin position="139"/>
        <end position="143"/>
    </location>
    <ligand>
        <name>NADP(+)</name>
        <dbReference type="ChEBI" id="CHEBI:58349"/>
    </ligand>
</feature>
<keyword evidence="6 7" id="KW-0057">Aromatic amino acid biosynthesis</keyword>
<dbReference type="Gene3D" id="3.40.50.10860">
    <property type="entry name" value="Leucine Dehydrogenase, chain A, domain 1"/>
    <property type="match status" value="1"/>
</dbReference>
<dbReference type="EMBL" id="JBHUMK010000011">
    <property type="protein sequence ID" value="MFD2608396.1"/>
    <property type="molecule type" value="Genomic_DNA"/>
</dbReference>
<dbReference type="NCBIfam" id="TIGR00507">
    <property type="entry name" value="aroE"/>
    <property type="match status" value="1"/>
</dbReference>
<feature type="binding site" evidence="7">
    <location>
        <begin position="22"/>
        <end position="24"/>
    </location>
    <ligand>
        <name>shikimate</name>
        <dbReference type="ChEBI" id="CHEBI:36208"/>
    </ligand>
</feature>
<evidence type="ECO:0000256" key="3">
    <source>
        <dbReference type="ARBA" id="ARBA00022605"/>
    </source>
</evidence>
<feature type="binding site" evidence="7">
    <location>
        <position position="94"/>
    </location>
    <ligand>
        <name>shikimate</name>
        <dbReference type="ChEBI" id="CHEBI:36208"/>
    </ligand>
</feature>
<evidence type="ECO:0000313" key="11">
    <source>
        <dbReference type="Proteomes" id="UP001597475"/>
    </source>
</evidence>
<feature type="binding site" evidence="7">
    <location>
        <position position="234"/>
    </location>
    <ligand>
        <name>NADP(+)</name>
        <dbReference type="ChEBI" id="CHEBI:58349"/>
    </ligand>
</feature>